<evidence type="ECO:0000256" key="1">
    <source>
        <dbReference type="SAM" id="SignalP"/>
    </source>
</evidence>
<keyword evidence="1" id="KW-0732">Signal</keyword>
<evidence type="ECO:0000313" key="3">
    <source>
        <dbReference type="Proteomes" id="UP000307999"/>
    </source>
</evidence>
<name>A0A4U1B778_9GAMM</name>
<protein>
    <recommendedName>
        <fullName evidence="4">Lipoprotein</fullName>
    </recommendedName>
</protein>
<feature type="signal peptide" evidence="1">
    <location>
        <begin position="1"/>
        <end position="22"/>
    </location>
</feature>
<dbReference type="OrthoDB" id="6401147at2"/>
<proteinExistence type="predicted"/>
<dbReference type="AlphaFoldDB" id="A0A4U1B778"/>
<dbReference type="Proteomes" id="UP000307999">
    <property type="component" value="Unassembled WGS sequence"/>
</dbReference>
<gene>
    <name evidence="2" type="ORF">E8M12_04725</name>
</gene>
<dbReference type="RefSeq" id="WP_136734937.1">
    <property type="nucleotide sequence ID" value="NZ_SWDB01000009.1"/>
</dbReference>
<feature type="chain" id="PRO_5021026010" description="Lipoprotein" evidence="1">
    <location>
        <begin position="23"/>
        <end position="112"/>
    </location>
</feature>
<evidence type="ECO:0008006" key="4">
    <source>
        <dbReference type="Google" id="ProtNLM"/>
    </source>
</evidence>
<accession>A0A4U1B778</accession>
<organism evidence="2 3">
    <name type="scientific">Thalassotalea mangrovi</name>
    <dbReference type="NCBI Taxonomy" id="2572245"/>
    <lineage>
        <taxon>Bacteria</taxon>
        <taxon>Pseudomonadati</taxon>
        <taxon>Pseudomonadota</taxon>
        <taxon>Gammaproteobacteria</taxon>
        <taxon>Alteromonadales</taxon>
        <taxon>Colwelliaceae</taxon>
        <taxon>Thalassotalea</taxon>
    </lineage>
</organism>
<evidence type="ECO:0000313" key="2">
    <source>
        <dbReference type="EMBL" id="TKB46361.1"/>
    </source>
</evidence>
<reference evidence="2 3" key="1">
    <citation type="submission" date="2019-04" db="EMBL/GenBank/DDBJ databases">
        <title>Thalassotalea guangxiensis sp. nov., isolated from sediment of the coastal wetland.</title>
        <authorList>
            <person name="Zheng S."/>
            <person name="Zhang D."/>
        </authorList>
    </citation>
    <scope>NUCLEOTIDE SEQUENCE [LARGE SCALE GENOMIC DNA]</scope>
    <source>
        <strain evidence="2 3">ZS-4</strain>
    </source>
</reference>
<dbReference type="PROSITE" id="PS51257">
    <property type="entry name" value="PROKAR_LIPOPROTEIN"/>
    <property type="match status" value="1"/>
</dbReference>
<sequence length="112" mass="12444">MNLIKILVLLLTTFVISGCMTANQGAFIPATYIEDPGQAGTMLGEVTGQSRQRWFLYLIPIGDAPSTQQAIAAAKAQREGTRYLTDVIIEERTEWQFGYSEQVIEVNAIAYR</sequence>
<comment type="caution">
    <text evidence="2">The sequence shown here is derived from an EMBL/GenBank/DDBJ whole genome shotgun (WGS) entry which is preliminary data.</text>
</comment>
<dbReference type="EMBL" id="SWDB01000009">
    <property type="protein sequence ID" value="TKB46361.1"/>
    <property type="molecule type" value="Genomic_DNA"/>
</dbReference>
<keyword evidence="3" id="KW-1185">Reference proteome</keyword>